<evidence type="ECO:0000313" key="1">
    <source>
        <dbReference type="EMBL" id="EGC31573.1"/>
    </source>
</evidence>
<dbReference type="KEGG" id="dpp:DICPUDRAFT_156567"/>
<dbReference type="RefSeq" id="XP_003291915.1">
    <property type="nucleotide sequence ID" value="XM_003291867.1"/>
</dbReference>
<evidence type="ECO:0000313" key="2">
    <source>
        <dbReference type="Proteomes" id="UP000001064"/>
    </source>
</evidence>
<dbReference type="AlphaFoldDB" id="F0ZWX0"/>
<organism evidence="1 2">
    <name type="scientific">Dictyostelium purpureum</name>
    <name type="common">Slime mold</name>
    <dbReference type="NCBI Taxonomy" id="5786"/>
    <lineage>
        <taxon>Eukaryota</taxon>
        <taxon>Amoebozoa</taxon>
        <taxon>Evosea</taxon>
        <taxon>Eumycetozoa</taxon>
        <taxon>Dictyostelia</taxon>
        <taxon>Dictyosteliales</taxon>
        <taxon>Dictyosteliaceae</taxon>
        <taxon>Dictyostelium</taxon>
    </lineage>
</organism>
<dbReference type="VEuPathDB" id="AmoebaDB:DICPUDRAFT_156567"/>
<keyword evidence="2" id="KW-1185">Reference proteome</keyword>
<accession>F0ZWX0</accession>
<dbReference type="GeneID" id="10505654"/>
<gene>
    <name evidence="1" type="ORF">DICPUDRAFT_156567</name>
</gene>
<sequence>MELSHCFDQKLQKGGHNKSYHIELVPIVGAFGRIIMEEVSYTLIPNSIPYVNSTHD</sequence>
<reference evidence="2" key="1">
    <citation type="journal article" date="2011" name="Genome Biol.">
        <title>Comparative genomics of the social amoebae Dictyostelium discoideum and Dictyostelium purpureum.</title>
        <authorList>
            <consortium name="US DOE Joint Genome Institute (JGI-PGF)"/>
            <person name="Sucgang R."/>
            <person name="Kuo A."/>
            <person name="Tian X."/>
            <person name="Salerno W."/>
            <person name="Parikh A."/>
            <person name="Feasley C.L."/>
            <person name="Dalin E."/>
            <person name="Tu H."/>
            <person name="Huang E."/>
            <person name="Barry K."/>
            <person name="Lindquist E."/>
            <person name="Shapiro H."/>
            <person name="Bruce D."/>
            <person name="Schmutz J."/>
            <person name="Salamov A."/>
            <person name="Fey P."/>
            <person name="Gaudet P."/>
            <person name="Anjard C."/>
            <person name="Babu M.M."/>
            <person name="Basu S."/>
            <person name="Bushmanova Y."/>
            <person name="van der Wel H."/>
            <person name="Katoh-Kurasawa M."/>
            <person name="Dinh C."/>
            <person name="Coutinho P.M."/>
            <person name="Saito T."/>
            <person name="Elias M."/>
            <person name="Schaap P."/>
            <person name="Kay R.R."/>
            <person name="Henrissat B."/>
            <person name="Eichinger L."/>
            <person name="Rivero F."/>
            <person name="Putnam N.H."/>
            <person name="West C.M."/>
            <person name="Loomis W.F."/>
            <person name="Chisholm R.L."/>
            <person name="Shaulsky G."/>
            <person name="Strassmann J.E."/>
            <person name="Queller D.C."/>
            <person name="Kuspa A."/>
            <person name="Grigoriev I.V."/>
        </authorList>
    </citation>
    <scope>NUCLEOTIDE SEQUENCE [LARGE SCALE GENOMIC DNA]</scope>
    <source>
        <strain evidence="2">QSDP1</strain>
    </source>
</reference>
<protein>
    <submittedName>
        <fullName evidence="1">Uncharacterized protein</fullName>
    </submittedName>
</protein>
<dbReference type="InParanoid" id="F0ZWX0"/>
<proteinExistence type="predicted"/>
<dbReference type="EMBL" id="GL871245">
    <property type="protein sequence ID" value="EGC31573.1"/>
    <property type="molecule type" value="Genomic_DNA"/>
</dbReference>
<dbReference type="Proteomes" id="UP000001064">
    <property type="component" value="Unassembled WGS sequence"/>
</dbReference>
<name>F0ZWX0_DICPU</name>